<keyword evidence="1" id="KW-0812">Transmembrane</keyword>
<accession>A0A8J3DAF9</accession>
<feature type="transmembrane region" description="Helical" evidence="1">
    <location>
        <begin position="6"/>
        <end position="25"/>
    </location>
</feature>
<comment type="caution">
    <text evidence="2">The sequence shown here is derived from an EMBL/GenBank/DDBJ whole genome shotgun (WGS) entry which is preliminary data.</text>
</comment>
<name>A0A8J3DAF9_9BACT</name>
<protein>
    <submittedName>
        <fullName evidence="2">Uncharacterized protein</fullName>
    </submittedName>
</protein>
<keyword evidence="1" id="KW-1133">Transmembrane helix</keyword>
<keyword evidence="1" id="KW-0472">Membrane</keyword>
<dbReference type="Proteomes" id="UP000642829">
    <property type="component" value="Unassembled WGS sequence"/>
</dbReference>
<dbReference type="EMBL" id="BMXG01000005">
    <property type="protein sequence ID" value="GHB97023.1"/>
    <property type="molecule type" value="Genomic_DNA"/>
</dbReference>
<keyword evidence="3" id="KW-1185">Reference proteome</keyword>
<dbReference type="RefSeq" id="WP_189512770.1">
    <property type="nucleotide sequence ID" value="NZ_JAENIH010000073.1"/>
</dbReference>
<gene>
    <name evidence="2" type="ORF">GCM10007047_11250</name>
</gene>
<sequence>MIAKILGISIVAILFIALVWIGLSIKAKETVTVLRFKSGETFAVIRDSWIDDKACDHFLNALKQRIANHD</sequence>
<organism evidence="2 3">
    <name type="scientific">Cerasicoccus arenae</name>
    <dbReference type="NCBI Taxonomy" id="424488"/>
    <lineage>
        <taxon>Bacteria</taxon>
        <taxon>Pseudomonadati</taxon>
        <taxon>Verrucomicrobiota</taxon>
        <taxon>Opitutia</taxon>
        <taxon>Puniceicoccales</taxon>
        <taxon>Cerasicoccaceae</taxon>
        <taxon>Cerasicoccus</taxon>
    </lineage>
</organism>
<proteinExistence type="predicted"/>
<evidence type="ECO:0000256" key="1">
    <source>
        <dbReference type="SAM" id="Phobius"/>
    </source>
</evidence>
<reference evidence="2" key="1">
    <citation type="journal article" date="2014" name="Int. J. Syst. Evol. Microbiol.">
        <title>Complete genome sequence of Corynebacterium casei LMG S-19264T (=DSM 44701T), isolated from a smear-ripened cheese.</title>
        <authorList>
            <consortium name="US DOE Joint Genome Institute (JGI-PGF)"/>
            <person name="Walter F."/>
            <person name="Albersmeier A."/>
            <person name="Kalinowski J."/>
            <person name="Ruckert C."/>
        </authorList>
    </citation>
    <scope>NUCLEOTIDE SEQUENCE</scope>
    <source>
        <strain evidence="2">KCTC 12870</strain>
    </source>
</reference>
<reference evidence="2" key="2">
    <citation type="submission" date="2020-09" db="EMBL/GenBank/DDBJ databases">
        <authorList>
            <person name="Sun Q."/>
            <person name="Kim S."/>
        </authorList>
    </citation>
    <scope>NUCLEOTIDE SEQUENCE</scope>
    <source>
        <strain evidence="2">KCTC 12870</strain>
    </source>
</reference>
<evidence type="ECO:0000313" key="3">
    <source>
        <dbReference type="Proteomes" id="UP000642829"/>
    </source>
</evidence>
<dbReference type="AlphaFoldDB" id="A0A8J3DAF9"/>
<evidence type="ECO:0000313" key="2">
    <source>
        <dbReference type="EMBL" id="GHB97023.1"/>
    </source>
</evidence>